<sequence>MTDSADSLKILSLRVTRSKVSWRMPSMLLSRLPHRERLPASASICQHLSCTSLSPPGHSRPSLPQKAFDVTISNPYPLHEDERDPFNEDSFSREQTQQEDKLGFCQLTDWDEERIYDKDPPRYIHYSIEWKVTVNNREISKEIEPDLVLAPASYWWLFLKLNSEKVLLRKILAKNRTVKCEDIKIVVTNTKRGDPGVIKGFDNIYIDWSVIERQLVLWGDLFRAGKKLRVNIAFNYVETGQLKADKRRSTTQQMLTERAAQLDVEEESSGQPSIWNKVYSLMRCPGSPCHLGPHCWRDPVGKKHYKLRTKHLKSLMRHVEQGYKLETHADVPEDAEEQQRLEERQKAASKSTPTLPPINITNMLPPQSYQPPLESLAAETPGVDRASNSTSVKRLNIPGPLDEAVEEYCAWQQSRFTKPKVKAEYEKACNILLEDCMTLELIYRDPDPKYLTDQGVKRGVAEHLVSDIDEWVQNHKRARTEE</sequence>
<accession>A0A8T9B082</accession>
<dbReference type="EMBL" id="QGMF01000990">
    <property type="protein sequence ID" value="TVY13384.1"/>
    <property type="molecule type" value="Genomic_DNA"/>
</dbReference>
<feature type="compositionally biased region" description="Basic and acidic residues" evidence="1">
    <location>
        <begin position="325"/>
        <end position="346"/>
    </location>
</feature>
<gene>
    <name evidence="2" type="ORF">LARI1_G009545</name>
</gene>
<feature type="region of interest" description="Disordered" evidence="1">
    <location>
        <begin position="325"/>
        <end position="390"/>
    </location>
</feature>
<name>A0A8T9B082_9HELO</name>
<protein>
    <submittedName>
        <fullName evidence="2">Uncharacterized protein</fullName>
    </submittedName>
</protein>
<evidence type="ECO:0000256" key="1">
    <source>
        <dbReference type="SAM" id="MobiDB-lite"/>
    </source>
</evidence>
<comment type="caution">
    <text evidence="2">The sequence shown here is derived from an EMBL/GenBank/DDBJ whole genome shotgun (WGS) entry which is preliminary data.</text>
</comment>
<dbReference type="Proteomes" id="UP000469559">
    <property type="component" value="Unassembled WGS sequence"/>
</dbReference>
<organism evidence="2 3">
    <name type="scientific">Lachnellula arida</name>
    <dbReference type="NCBI Taxonomy" id="1316785"/>
    <lineage>
        <taxon>Eukaryota</taxon>
        <taxon>Fungi</taxon>
        <taxon>Dikarya</taxon>
        <taxon>Ascomycota</taxon>
        <taxon>Pezizomycotina</taxon>
        <taxon>Leotiomycetes</taxon>
        <taxon>Helotiales</taxon>
        <taxon>Lachnaceae</taxon>
        <taxon>Lachnellula</taxon>
    </lineage>
</organism>
<proteinExistence type="predicted"/>
<keyword evidence="3" id="KW-1185">Reference proteome</keyword>
<evidence type="ECO:0000313" key="3">
    <source>
        <dbReference type="Proteomes" id="UP000469559"/>
    </source>
</evidence>
<dbReference type="OrthoDB" id="4232626at2759"/>
<dbReference type="AlphaFoldDB" id="A0A8T9B082"/>
<evidence type="ECO:0000313" key="2">
    <source>
        <dbReference type="EMBL" id="TVY13384.1"/>
    </source>
</evidence>
<reference evidence="2 3" key="1">
    <citation type="submission" date="2018-05" db="EMBL/GenBank/DDBJ databases">
        <title>Whole genome sequencing for identification of molecular markers to develop diagnostic detection tools for the regulated plant pathogen Lachnellula willkommii.</title>
        <authorList>
            <person name="Giroux E."/>
            <person name="Bilodeau G."/>
        </authorList>
    </citation>
    <scope>NUCLEOTIDE SEQUENCE [LARGE SCALE GENOMIC DNA]</scope>
    <source>
        <strain evidence="2 3">CBS 203.66</strain>
    </source>
</reference>
<feature type="compositionally biased region" description="Polar residues" evidence="1">
    <location>
        <begin position="348"/>
        <end position="367"/>
    </location>
</feature>